<evidence type="ECO:0000313" key="1">
    <source>
        <dbReference type="EMBL" id="MBE0370789.1"/>
    </source>
</evidence>
<keyword evidence="2" id="KW-1185">Reference proteome</keyword>
<sequence>MSFIQSINSNSRPYTQFSAVNEKSLNKQTQFHIQYENVQKPKQADSDFAVNISRSHADASKFATFYYEKIKGHANSVVDDSLPADKYSKGLHHETLSQIMKMPIDVEVERHEMQQALLFNSLGIDFLAYKELGVRREMLALAEDDIMGDDRLADYEKARFVDAIRGFDARLEEAQNALLGGVPSDALDADMNDPSNPWSILAKAAA</sequence>
<protein>
    <submittedName>
        <fullName evidence="1">Uncharacterized protein</fullName>
    </submittedName>
</protein>
<reference evidence="1 2" key="1">
    <citation type="submission" date="2015-03" db="EMBL/GenBank/DDBJ databases">
        <title>Genome sequence of Pseudoalteromonas aurantia.</title>
        <authorList>
            <person name="Xie B.-B."/>
            <person name="Rong J.-C."/>
            <person name="Qin Q.-L."/>
            <person name="Zhang Y.-Z."/>
        </authorList>
    </citation>
    <scope>NUCLEOTIDE SEQUENCE [LARGE SCALE GENOMIC DNA]</scope>
    <source>
        <strain evidence="1 2">208</strain>
    </source>
</reference>
<proteinExistence type="predicted"/>
<organism evidence="1 2">
    <name type="scientific">Pseudoalteromonas aurantia 208</name>
    <dbReference type="NCBI Taxonomy" id="1314867"/>
    <lineage>
        <taxon>Bacteria</taxon>
        <taxon>Pseudomonadati</taxon>
        <taxon>Pseudomonadota</taxon>
        <taxon>Gammaproteobacteria</taxon>
        <taxon>Alteromonadales</taxon>
        <taxon>Pseudoalteromonadaceae</taxon>
        <taxon>Pseudoalteromonas</taxon>
    </lineage>
</organism>
<gene>
    <name evidence="1" type="ORF">PAUR_b0890</name>
</gene>
<dbReference type="RefSeq" id="WP_192509839.1">
    <property type="nucleotide sequence ID" value="NZ_AQGV01000015.1"/>
</dbReference>
<name>A0ABR9EK36_9GAMM</name>
<accession>A0ABR9EK36</accession>
<dbReference type="Proteomes" id="UP000615755">
    <property type="component" value="Unassembled WGS sequence"/>
</dbReference>
<evidence type="ECO:0000313" key="2">
    <source>
        <dbReference type="Proteomes" id="UP000615755"/>
    </source>
</evidence>
<dbReference type="EMBL" id="AQGV01000015">
    <property type="protein sequence ID" value="MBE0370789.1"/>
    <property type="molecule type" value="Genomic_DNA"/>
</dbReference>
<comment type="caution">
    <text evidence="1">The sequence shown here is derived from an EMBL/GenBank/DDBJ whole genome shotgun (WGS) entry which is preliminary data.</text>
</comment>